<dbReference type="EMBL" id="RBAM01000001">
    <property type="protein sequence ID" value="RKN77674.1"/>
    <property type="molecule type" value="Genomic_DNA"/>
</dbReference>
<sequence length="250" mass="27704">MAAWILFDAERHGLSRALSHQAWNLSRRLPEDQRSIELLILSVLCLQQEHLGFPGSSLHISSSVLTRKDLPERVAAIFHVREARAHAQLQQQKKALWSLNAAEELLTEEPSERDPSWTWWFDRTEFTGHQGLAHAALGNLKTAASHLYEAAAPGGAPAYRSLFSTELGAALARAGAWREADAWLSTLVDTVPRIGSVRSLNSLTGTTHIIKQGRSVPRTLRNTNRHLTELLQHQKARAHAGSRESRAGSS</sequence>
<name>A0A3B0BZX4_9ACTN</name>
<keyword evidence="2" id="KW-1185">Reference proteome</keyword>
<proteinExistence type="predicted"/>
<dbReference type="AlphaFoldDB" id="A0A3B0BZX4"/>
<dbReference type="Proteomes" id="UP000270343">
    <property type="component" value="Unassembled WGS sequence"/>
</dbReference>
<reference evidence="1 2" key="1">
    <citation type="journal article" date="2015" name="Antonie Van Leeuwenhoek">
        <title>Streptomyces klenkii sp. nov., isolated from deep marine sediment.</title>
        <authorList>
            <person name="Veyisoglu A."/>
            <person name="Sahin N."/>
        </authorList>
    </citation>
    <scope>NUCLEOTIDE SEQUENCE [LARGE SCALE GENOMIC DNA]</scope>
    <source>
        <strain evidence="1 2">KCTC 29202</strain>
    </source>
</reference>
<dbReference type="OrthoDB" id="3428567at2"/>
<accession>A0A3B0BZX4</accession>
<gene>
    <name evidence="1" type="ORF">D7231_02935</name>
</gene>
<protein>
    <submittedName>
        <fullName evidence="1">Uncharacterized protein</fullName>
    </submittedName>
</protein>
<evidence type="ECO:0000313" key="1">
    <source>
        <dbReference type="EMBL" id="RKN77674.1"/>
    </source>
</evidence>
<dbReference type="RefSeq" id="WP_120753290.1">
    <property type="nucleotide sequence ID" value="NZ_JBIBGF010000001.1"/>
</dbReference>
<organism evidence="1 2">
    <name type="scientific">Streptomyces klenkii</name>
    <dbReference type="NCBI Taxonomy" id="1420899"/>
    <lineage>
        <taxon>Bacteria</taxon>
        <taxon>Bacillati</taxon>
        <taxon>Actinomycetota</taxon>
        <taxon>Actinomycetes</taxon>
        <taxon>Kitasatosporales</taxon>
        <taxon>Streptomycetaceae</taxon>
        <taxon>Streptomyces</taxon>
    </lineage>
</organism>
<evidence type="ECO:0000313" key="2">
    <source>
        <dbReference type="Proteomes" id="UP000270343"/>
    </source>
</evidence>
<comment type="caution">
    <text evidence="1">The sequence shown here is derived from an EMBL/GenBank/DDBJ whole genome shotgun (WGS) entry which is preliminary data.</text>
</comment>